<evidence type="ECO:0000313" key="5">
    <source>
        <dbReference type="Proteomes" id="UP000070412"/>
    </source>
</evidence>
<reference evidence="3" key="2">
    <citation type="submission" date="2020-01" db="EMBL/GenBank/DDBJ databases">
        <authorList>
            <person name="Korhonen P.K.K."/>
            <person name="Guangxu M.G."/>
            <person name="Wang T.W."/>
            <person name="Stroehlein A.J.S."/>
            <person name="Young N.D."/>
            <person name="Ang C.-S.A."/>
            <person name="Fernando D.W.F."/>
            <person name="Lu H.L."/>
            <person name="Taylor S.T."/>
            <person name="Ehtesham M.E.M."/>
            <person name="Najaraj S.H.N."/>
            <person name="Harsha G.H.G."/>
            <person name="Madugundu A.M."/>
            <person name="Renuse S.R."/>
            <person name="Holt D.H."/>
            <person name="Pandey A.P."/>
            <person name="Papenfuss A.P."/>
            <person name="Gasser R.B.G."/>
            <person name="Fischer K.F."/>
        </authorList>
    </citation>
    <scope>NUCLEOTIDE SEQUENCE</scope>
    <source>
        <strain evidence="3">SSS_KF_BRIS2020</strain>
    </source>
</reference>
<feature type="domain" description="GYF" evidence="2">
    <location>
        <begin position="1029"/>
        <end position="1077"/>
    </location>
</feature>
<evidence type="ECO:0000313" key="4">
    <source>
        <dbReference type="EnsemblMetazoa" id="KAF7496633.1"/>
    </source>
</evidence>
<dbReference type="EnsemblMetazoa" id="SSS_4375s_mrna">
    <property type="protein sequence ID" value="KAF7496633.1"/>
    <property type="gene ID" value="SSS_4375"/>
</dbReference>
<feature type="compositionally biased region" description="Polar residues" evidence="1">
    <location>
        <begin position="306"/>
        <end position="328"/>
    </location>
</feature>
<feature type="region of interest" description="Disordered" evidence="1">
    <location>
        <begin position="1641"/>
        <end position="1661"/>
    </location>
</feature>
<feature type="region of interest" description="Disordered" evidence="1">
    <location>
        <begin position="600"/>
        <end position="656"/>
    </location>
</feature>
<proteinExistence type="predicted"/>
<dbReference type="Proteomes" id="UP000070412">
    <property type="component" value="Unassembled WGS sequence"/>
</dbReference>
<sequence length="1947" mass="219872">MAATELNFGPEWLRALSDGVNKNSNSLNSSNSSNNSNNSKSKSNAKPSLILSSQASGSLSTLTTTSSRPPVKFRYTKEELLSCFDRSLKILPPKDLSRHSEVFVEDVQKPLALIELSADEIASQSQSINSDLILKKNNRGLVAEQCIDSETDADFANATYKDQINKSKTLNLSNGPGDLFANKNSPNERLKTSTNSSSDRNFNSTKLVRGSIMTPEKNTGASRFRNSSSIVFTRMSSVDNPVTNSVKSNSLILTKKTLGLPRSANNEIGASLSSTHQWRFNSFPSSNNSPLNTQHNPAEFKEYKSSAGNTANDSSKNWRNDTSNNSMAHHSMNKIGTAWNNNKDRKETSQETDQEPNSNGRKMRNIEPSQNSNAPNVITKPKFYNRKFAGNNLNNVDQNDLFKSVIDNNHSGMNINNHNHPQSYQHSYLSSHHRDHYLSGHSYDGLNSDAERDLFGGRISNNSVNSKYNDVLSRNSHHSKSSLFNRFQKEARENSNTNHSDISKSNNSNKSFVRDRSNYIAELSHQKNSLQTDKSIKTNNQFSYRNVFANFNSESDYFLDLYGQNEDDNNRRNSLPEWSLEDPDSIDVTRVGTFDASGAFRETLDDDDDDNDDDVATNCKDEKNNDNDRTDINKDNDKNSNETENSEDLEENNAYLNQSRSNKVIFNESISIKNYSPGESKNNLNRMPVECDFDKTVVRLKDSSLCSSLTEKETTTSKEKIDLKSEFPCDQHLTNSNILSSKDFNALVEIRDIKDAIPISRIESDPPYHIGSHLLSRTNIDSNDGSIGIEKNKDKPNYKTVEENNKIFIDSAIDIKDGITQSNQINSLEKSQSSLDKNSLELFNDELIFKSFVDHCSISDHKETVSENSSVDGILSEKSKFRPFSRDFNLEIESERKFPTNVIAASSLEKVSDQDTLFMHLKSHNLTSTSNLMPTSMNSTFINNTYTFEPQKHSNFPTSSISYENDTVLNPLQVQKAIEQNFTGLIDSSDSSVLLDVKRPGNNSSSMAEKSESLSINLENFKTKSSFPINKWFYCDPQGQTQGPFSDQEMYDWYNEKYFSPELLVKRANDADFIKLGDLIQLCGGQCPFMFFNSPLIGSLSQSSFMSPMPHSISNGFQISASENEVRSFSSYDTKKDLSPVIQSTIKANNQQRNGSSSEPIMEQYINQMLLSQKHSDSPPNSNLFNSKIKTFSFDNSMMNPMVFLTNDERLDPSLSLNLSDASMSRKPAGNSEDVKMMAPNDDQLVGMIVQHQHPKPNMSRSEFDSALANRNTTPSAHPIVEDDRHLYLNDLLQLNNHDLSKNKIHSFNTLQREQYLDGFQLHHLDQVAQTSKDFYLNHHLSTTESKDQPSAINVNQVSHLNLNDSKESVDPNALMLLGKYVADQNNFQVSSSWVTEKFLHDALSVNDLEKLQKNNQLESEPIEINSINQFDSNENEQGQKFINVVRKAKVRQQSSKVNSEEILISKTPMKKSMKPQSSKISNETNAPIMKSATIQQMPQLPKKAVWGNPAIPSIDSKQPLSIAEIQKLQEETNEEERRQQEIQKMNALLHQQQQIQQKSMKWASQTWQEQRNSDVKTLDEIQAEEAEKQLSMSRQRLKQTFPQDSSEKDRNSITPLSVIVAKGNQAVSLFNSNNISKNSERAWDEDDSQINNQSGRSMNNASTNYKNALATVSKSKSHINVSLRDLLKTNPKVIRKTEDTNIMKMNIETLEDLIKHSVEFLTRHFDQIDAIGFISILKESVSPNEVSDYCYSYLGNNPRFKQSNPSNRKNFCNNFLNQDENEEQRSQLSKSNTIDLCSNNCVNQIKPASLKSTRLKTNEDINLMTIQVESMDQFDKWCLDILRQNFELTIDAEIFINFLKAIASPDEINDYVSTYLGSNKTSRDFAKNFIAKRSYLRNKAKQNEPYEDMCGPAPALTPAVNSNSESGFVTVSSSNKKKRGKNKNQN</sequence>
<dbReference type="InterPro" id="IPR035445">
    <property type="entry name" value="GYF-like_dom_sf"/>
</dbReference>
<feature type="compositionally biased region" description="Basic residues" evidence="1">
    <location>
        <begin position="1936"/>
        <end position="1947"/>
    </location>
</feature>
<dbReference type="InterPro" id="IPR051640">
    <property type="entry name" value="GRB10-interact_GYF"/>
</dbReference>
<feature type="region of interest" description="Disordered" evidence="1">
    <location>
        <begin position="304"/>
        <end position="378"/>
    </location>
</feature>
<dbReference type="CDD" id="cd00072">
    <property type="entry name" value="GYF"/>
    <property type="match status" value="1"/>
</dbReference>
<dbReference type="InterPro" id="IPR003169">
    <property type="entry name" value="GYF"/>
</dbReference>
<feature type="region of interest" description="Disordered" evidence="1">
    <location>
        <begin position="490"/>
        <end position="511"/>
    </location>
</feature>
<name>A0A834VJG9_SARSC</name>
<keyword evidence="5" id="KW-1185">Reference proteome</keyword>
<evidence type="ECO:0000256" key="1">
    <source>
        <dbReference type="SAM" id="MobiDB-lite"/>
    </source>
</evidence>
<feature type="compositionally biased region" description="Polar residues" evidence="1">
    <location>
        <begin position="367"/>
        <end position="376"/>
    </location>
</feature>
<reference evidence="4" key="3">
    <citation type="submission" date="2022-06" db="UniProtKB">
        <authorList>
            <consortium name="EnsemblMetazoa"/>
        </authorList>
    </citation>
    <scope>IDENTIFICATION</scope>
</reference>
<evidence type="ECO:0000313" key="3">
    <source>
        <dbReference type="EMBL" id="KAF7496633.1"/>
    </source>
</evidence>
<dbReference type="PANTHER" id="PTHR14445:SF36">
    <property type="entry name" value="FI03272P-RELATED"/>
    <property type="match status" value="1"/>
</dbReference>
<feature type="compositionally biased region" description="Acidic residues" evidence="1">
    <location>
        <begin position="604"/>
        <end position="615"/>
    </location>
</feature>
<gene>
    <name evidence="3" type="ORF">SSS_4375</name>
</gene>
<protein>
    <submittedName>
        <fullName evidence="3">PERQ amino acid-rich with GYF domain-containing protein</fullName>
    </submittedName>
</protein>
<feature type="compositionally biased region" description="Polar residues" evidence="1">
    <location>
        <begin position="1650"/>
        <end position="1661"/>
    </location>
</feature>
<dbReference type="GO" id="GO:0005829">
    <property type="term" value="C:cytosol"/>
    <property type="evidence" value="ECO:0007669"/>
    <property type="project" value="TreeGrafter"/>
</dbReference>
<dbReference type="PANTHER" id="PTHR14445">
    <property type="entry name" value="GRB10 INTERACTING GYF PROTEIN"/>
    <property type="match status" value="1"/>
</dbReference>
<dbReference type="Gene3D" id="3.30.1490.40">
    <property type="match status" value="1"/>
</dbReference>
<feature type="compositionally biased region" description="Basic and acidic residues" evidence="1">
    <location>
        <begin position="619"/>
        <end position="641"/>
    </location>
</feature>
<feature type="compositionally biased region" description="Polar residues" evidence="1">
    <location>
        <begin position="1920"/>
        <end position="1932"/>
    </location>
</feature>
<dbReference type="SUPFAM" id="SSF55277">
    <property type="entry name" value="GYF domain"/>
    <property type="match status" value="1"/>
</dbReference>
<dbReference type="EMBL" id="WVUK01000003">
    <property type="protein sequence ID" value="KAF7496633.1"/>
    <property type="molecule type" value="Genomic_DNA"/>
</dbReference>
<reference evidence="5" key="1">
    <citation type="journal article" date="2020" name="PLoS Negl. Trop. Dis.">
        <title>High-quality nuclear genome for Sarcoptes scabiei-A critical resource for a neglected parasite.</title>
        <authorList>
            <person name="Korhonen P.K."/>
            <person name="Gasser R.B."/>
            <person name="Ma G."/>
            <person name="Wang T."/>
            <person name="Stroehlein A.J."/>
            <person name="Young N.D."/>
            <person name="Ang C.S."/>
            <person name="Fernando D.D."/>
            <person name="Lu H.C."/>
            <person name="Taylor S."/>
            <person name="Reynolds S.L."/>
            <person name="Mofiz E."/>
            <person name="Najaraj S.H."/>
            <person name="Gowda H."/>
            <person name="Madugundu A."/>
            <person name="Renuse S."/>
            <person name="Holt D."/>
            <person name="Pandey A."/>
            <person name="Papenfuss A.T."/>
            <person name="Fischer K."/>
        </authorList>
    </citation>
    <scope>NUCLEOTIDE SEQUENCE [LARGE SCALE GENOMIC DNA]</scope>
</reference>
<feature type="region of interest" description="Disordered" evidence="1">
    <location>
        <begin position="1587"/>
        <end position="1613"/>
    </location>
</feature>
<feature type="compositionally biased region" description="Polar residues" evidence="1">
    <location>
        <begin position="192"/>
        <end position="203"/>
    </location>
</feature>
<dbReference type="SMART" id="SM00444">
    <property type="entry name" value="GYF"/>
    <property type="match status" value="1"/>
</dbReference>
<feature type="region of interest" description="Disordered" evidence="1">
    <location>
        <begin position="1905"/>
        <end position="1947"/>
    </location>
</feature>
<evidence type="ECO:0000259" key="2">
    <source>
        <dbReference type="PROSITE" id="PS50829"/>
    </source>
</evidence>
<dbReference type="Pfam" id="PF02213">
    <property type="entry name" value="GYF"/>
    <property type="match status" value="1"/>
</dbReference>
<feature type="region of interest" description="Disordered" evidence="1">
    <location>
        <begin position="171"/>
        <end position="203"/>
    </location>
</feature>
<feature type="compositionally biased region" description="Polar residues" evidence="1">
    <location>
        <begin position="1591"/>
        <end position="1605"/>
    </location>
</feature>
<feature type="region of interest" description="Disordered" evidence="1">
    <location>
        <begin position="23"/>
        <end position="46"/>
    </location>
</feature>
<organism evidence="3">
    <name type="scientific">Sarcoptes scabiei</name>
    <name type="common">Itch mite</name>
    <name type="synonym">Acarus scabiei</name>
    <dbReference type="NCBI Taxonomy" id="52283"/>
    <lineage>
        <taxon>Eukaryota</taxon>
        <taxon>Metazoa</taxon>
        <taxon>Ecdysozoa</taxon>
        <taxon>Arthropoda</taxon>
        <taxon>Chelicerata</taxon>
        <taxon>Arachnida</taxon>
        <taxon>Acari</taxon>
        <taxon>Acariformes</taxon>
        <taxon>Sarcoptiformes</taxon>
        <taxon>Astigmata</taxon>
        <taxon>Psoroptidia</taxon>
        <taxon>Sarcoptoidea</taxon>
        <taxon>Sarcoptidae</taxon>
        <taxon>Sarcoptinae</taxon>
        <taxon>Sarcoptes</taxon>
    </lineage>
</organism>
<accession>A0A834VJG9</accession>
<dbReference type="PROSITE" id="PS50829">
    <property type="entry name" value="GYF"/>
    <property type="match status" value="1"/>
</dbReference>
<dbReference type="OrthoDB" id="6516995at2759"/>